<dbReference type="Proteomes" id="UP001352852">
    <property type="component" value="Unassembled WGS sequence"/>
</dbReference>
<reference evidence="3 4" key="1">
    <citation type="submission" date="2021-06" db="EMBL/GenBank/DDBJ databases">
        <authorList>
            <person name="Palmer J.M."/>
        </authorList>
    </citation>
    <scope>NUCLEOTIDE SEQUENCE [LARGE SCALE GENOMIC DNA]</scope>
    <source>
        <strain evidence="3 4">CL_MEX2019</strain>
        <tissue evidence="3">Muscle</tissue>
    </source>
</reference>
<proteinExistence type="predicted"/>
<protein>
    <submittedName>
        <fullName evidence="3">Uncharacterized protein</fullName>
    </submittedName>
</protein>
<keyword evidence="2" id="KW-0732">Signal</keyword>
<gene>
    <name evidence="3" type="ORF">CHARACLAT_022023</name>
</gene>
<name>A0ABU7DIW5_9TELE</name>
<evidence type="ECO:0000313" key="3">
    <source>
        <dbReference type="EMBL" id="MED6274999.1"/>
    </source>
</evidence>
<comment type="caution">
    <text evidence="3">The sequence shown here is derived from an EMBL/GenBank/DDBJ whole genome shotgun (WGS) entry which is preliminary data.</text>
</comment>
<keyword evidence="4" id="KW-1185">Reference proteome</keyword>
<feature type="signal peptide" evidence="2">
    <location>
        <begin position="1"/>
        <end position="15"/>
    </location>
</feature>
<feature type="region of interest" description="Disordered" evidence="1">
    <location>
        <begin position="28"/>
        <end position="49"/>
    </location>
</feature>
<feature type="chain" id="PRO_5045726597" evidence="2">
    <location>
        <begin position="16"/>
        <end position="128"/>
    </location>
</feature>
<sequence length="128" mass="14951">MHWAISAAFYLPARCLTFLSQQEECDCREKEERKEKRRREGDSTEKNPDRERVLKWSCNCDYCACTVLTVLDLLASAWSSCGHTVDWIFAWTFNHLQLLKQDSHLDLSTNTAEITSVFKKAWICFPIL</sequence>
<accession>A0ABU7DIW5</accession>
<organism evidence="3 4">
    <name type="scientific">Characodon lateralis</name>
    <dbReference type="NCBI Taxonomy" id="208331"/>
    <lineage>
        <taxon>Eukaryota</taxon>
        <taxon>Metazoa</taxon>
        <taxon>Chordata</taxon>
        <taxon>Craniata</taxon>
        <taxon>Vertebrata</taxon>
        <taxon>Euteleostomi</taxon>
        <taxon>Actinopterygii</taxon>
        <taxon>Neopterygii</taxon>
        <taxon>Teleostei</taxon>
        <taxon>Neoteleostei</taxon>
        <taxon>Acanthomorphata</taxon>
        <taxon>Ovalentaria</taxon>
        <taxon>Atherinomorphae</taxon>
        <taxon>Cyprinodontiformes</taxon>
        <taxon>Goodeidae</taxon>
        <taxon>Characodon</taxon>
    </lineage>
</organism>
<dbReference type="EMBL" id="JAHUTJ010026794">
    <property type="protein sequence ID" value="MED6274999.1"/>
    <property type="molecule type" value="Genomic_DNA"/>
</dbReference>
<evidence type="ECO:0000313" key="4">
    <source>
        <dbReference type="Proteomes" id="UP001352852"/>
    </source>
</evidence>
<evidence type="ECO:0000256" key="1">
    <source>
        <dbReference type="SAM" id="MobiDB-lite"/>
    </source>
</evidence>
<evidence type="ECO:0000256" key="2">
    <source>
        <dbReference type="SAM" id="SignalP"/>
    </source>
</evidence>